<comment type="caution">
    <text evidence="1">The sequence shown here is derived from an EMBL/GenBank/DDBJ whole genome shotgun (WGS) entry which is preliminary data.</text>
</comment>
<reference evidence="1" key="1">
    <citation type="submission" date="2019-07" db="EMBL/GenBank/DDBJ databases">
        <title>Genomic Encyclopedia of Type Strains, Phase IV (KMG-IV): sequencing the most valuable type-strain genomes for metagenomic binning, comparative biology and taxonomic classification.</title>
        <authorList>
            <person name="Goeker M."/>
        </authorList>
    </citation>
    <scope>NUCLEOTIDE SEQUENCE</scope>
    <source>
        <strain evidence="1">DSM 44596</strain>
    </source>
</reference>
<accession>A0A652YR85</accession>
<name>A0A652YR85_NOCGL</name>
<gene>
    <name evidence="1" type="ORF">FNL38_103320</name>
</gene>
<dbReference type="Pfam" id="PF11927">
    <property type="entry name" value="HODM_asu-like"/>
    <property type="match status" value="1"/>
</dbReference>
<dbReference type="AlphaFoldDB" id="A0A652YR85"/>
<evidence type="ECO:0000313" key="1">
    <source>
        <dbReference type="EMBL" id="TYQ04969.1"/>
    </source>
</evidence>
<organism evidence="1">
    <name type="scientific">Nocardia globerula</name>
    <dbReference type="NCBI Taxonomy" id="1818"/>
    <lineage>
        <taxon>Bacteria</taxon>
        <taxon>Bacillati</taxon>
        <taxon>Actinomycetota</taxon>
        <taxon>Actinomycetes</taxon>
        <taxon>Mycobacteriales</taxon>
        <taxon>Nocardiaceae</taxon>
        <taxon>Nocardia</taxon>
    </lineage>
</organism>
<dbReference type="InterPro" id="IPR021848">
    <property type="entry name" value="HODM_asu-like"/>
</dbReference>
<proteinExistence type="predicted"/>
<dbReference type="EMBL" id="VNIQ01000003">
    <property type="protein sequence ID" value="TYQ04969.1"/>
    <property type="molecule type" value="Genomic_DNA"/>
</dbReference>
<protein>
    <submittedName>
        <fullName evidence="1">Uncharacterized protein DUF3445</fullName>
    </submittedName>
</protein>
<sequence>MSDLKTLPWPFPDEDRTFRYGVNVQPAPRLTTTLAGEWGEHVVDLGDDYLYMMQLRRDILDRDPGRAQMLPHMMPACWDVMLFLMRQLAASYPASMLLEGRGNRYRWTNRLLGIEQSFTLGDLFTLPEDPLTFIGCQVPDDILLLTERDDQLWFDAALVTSSADWSVKFDIGMSFDEIHVPVPGLTAGGVTGRAQSFMRMLTTEQIYRRVNWTFSAVGSRLRDTSLETMPQWMHDMPELISQKDWGRIQLRIELEHLIRLPLTGALVFNIRTYLAPLSDIAAIPRWAEQLAAIVTELPQEIAEYKGIDGYRVEAMAWLRAQSEVLAATG</sequence>